<name>A0A401T9A5_CHIPU</name>
<dbReference type="Proteomes" id="UP000287033">
    <property type="component" value="Unassembled WGS sequence"/>
</dbReference>
<accession>A0A401T9A5</accession>
<gene>
    <name evidence="1" type="ORF">chiPu_0023134</name>
</gene>
<reference evidence="1 2" key="1">
    <citation type="journal article" date="2018" name="Nat. Ecol. Evol.">
        <title>Shark genomes provide insights into elasmobranch evolution and the origin of vertebrates.</title>
        <authorList>
            <person name="Hara Y"/>
            <person name="Yamaguchi K"/>
            <person name="Onimaru K"/>
            <person name="Kadota M"/>
            <person name="Koyanagi M"/>
            <person name="Keeley SD"/>
            <person name="Tatsumi K"/>
            <person name="Tanaka K"/>
            <person name="Motone F"/>
            <person name="Kageyama Y"/>
            <person name="Nozu R"/>
            <person name="Adachi N"/>
            <person name="Nishimura O"/>
            <person name="Nakagawa R"/>
            <person name="Tanegashima C"/>
            <person name="Kiyatake I"/>
            <person name="Matsumoto R"/>
            <person name="Murakumo K"/>
            <person name="Nishida K"/>
            <person name="Terakita A"/>
            <person name="Kuratani S"/>
            <person name="Sato K"/>
            <person name="Hyodo S Kuraku.S."/>
        </authorList>
    </citation>
    <scope>NUCLEOTIDE SEQUENCE [LARGE SCALE GENOMIC DNA]</scope>
</reference>
<dbReference type="AlphaFoldDB" id="A0A401T9A5"/>
<proteinExistence type="predicted"/>
<keyword evidence="2" id="KW-1185">Reference proteome</keyword>
<protein>
    <submittedName>
        <fullName evidence="1">Uncharacterized protein</fullName>
    </submittedName>
</protein>
<feature type="non-terminal residue" evidence="1">
    <location>
        <position position="38"/>
    </location>
</feature>
<sequence length="38" mass="4077">MSGKCIVALATDKDLMKKSGKVQMTCDLAAQYGLQDVD</sequence>
<evidence type="ECO:0000313" key="1">
    <source>
        <dbReference type="EMBL" id="GCC39231.1"/>
    </source>
</evidence>
<comment type="caution">
    <text evidence="1">The sequence shown here is derived from an EMBL/GenBank/DDBJ whole genome shotgun (WGS) entry which is preliminary data.</text>
</comment>
<evidence type="ECO:0000313" key="2">
    <source>
        <dbReference type="Proteomes" id="UP000287033"/>
    </source>
</evidence>
<dbReference type="PANTHER" id="PTHR44147:SF2">
    <property type="entry name" value="DEHYDROGENASE_REDUCTASE SDR FAMILY MEMBER 1"/>
    <property type="match status" value="1"/>
</dbReference>
<dbReference type="PANTHER" id="PTHR44147">
    <property type="entry name" value="DEHYDROGENASE/REDUCTASE SDR FAMILY MEMBER 1"/>
    <property type="match status" value="1"/>
</dbReference>
<dbReference type="EMBL" id="BEZZ01015837">
    <property type="protein sequence ID" value="GCC39231.1"/>
    <property type="molecule type" value="Genomic_DNA"/>
</dbReference>
<dbReference type="OrthoDB" id="5810437at2759"/>
<organism evidence="1 2">
    <name type="scientific">Chiloscyllium punctatum</name>
    <name type="common">Brownbanded bambooshark</name>
    <name type="synonym">Hemiscyllium punctatum</name>
    <dbReference type="NCBI Taxonomy" id="137246"/>
    <lineage>
        <taxon>Eukaryota</taxon>
        <taxon>Metazoa</taxon>
        <taxon>Chordata</taxon>
        <taxon>Craniata</taxon>
        <taxon>Vertebrata</taxon>
        <taxon>Chondrichthyes</taxon>
        <taxon>Elasmobranchii</taxon>
        <taxon>Galeomorphii</taxon>
        <taxon>Galeoidea</taxon>
        <taxon>Orectolobiformes</taxon>
        <taxon>Hemiscylliidae</taxon>
        <taxon>Chiloscyllium</taxon>
    </lineage>
</organism>
<dbReference type="STRING" id="137246.A0A401T9A5"/>